<proteinExistence type="predicted"/>
<evidence type="ECO:0000256" key="3">
    <source>
        <dbReference type="SAM" id="Phobius"/>
    </source>
</evidence>
<gene>
    <name evidence="4" type="ORF">Hs30E_10750</name>
</gene>
<keyword evidence="3" id="KW-0812">Transmembrane</keyword>
<dbReference type="GO" id="GO:0016787">
    <property type="term" value="F:hydrolase activity"/>
    <property type="evidence" value="ECO:0007669"/>
    <property type="project" value="UniProtKB-KW"/>
</dbReference>
<evidence type="ECO:0000313" key="4">
    <source>
        <dbReference type="EMBL" id="GFH42524.1"/>
    </source>
</evidence>
<name>A0A6A0BDH6_9LACT</name>
<dbReference type="AlphaFoldDB" id="A0A6A0BDH6"/>
<accession>A0A6A0BDH6</accession>
<feature type="active site" description="Proton donor/acceptor" evidence="2">
    <location>
        <position position="166"/>
    </location>
</feature>
<keyword evidence="3" id="KW-0472">Membrane</keyword>
<protein>
    <recommendedName>
        <fullName evidence="6">Sortase</fullName>
    </recommendedName>
</protein>
<feature type="active site" description="Acyl-thioester intermediate" evidence="2">
    <location>
        <position position="235"/>
    </location>
</feature>
<dbReference type="Gene3D" id="2.40.260.10">
    <property type="entry name" value="Sortase"/>
    <property type="match status" value="1"/>
</dbReference>
<sequence>MSKFKSIFYKLVKSKPLKKVVTAKILPLIISSSSSHQTSEIRKKEAISTTVVFKRWANIRRKISRLLMSRSFYVTILPISLIGGILSACLTYYLGDNLSFRFYDNINQSKTTLTIGKQTLIYKNMGRDHKKAQAYINDDDQTHVATWGGRVTQNNSDGYNTTFIGHNPGVFDILPKVKTGDKITVTDVFNTKQIYQVETIYIVDDNGNVTVTPKQNIMDEIIEVGETEKITLQTCISGDENLVLIAYPIK</sequence>
<dbReference type="EMBL" id="BLLI01000027">
    <property type="protein sequence ID" value="GFH42524.1"/>
    <property type="molecule type" value="Genomic_DNA"/>
</dbReference>
<keyword evidence="1" id="KW-0378">Hydrolase</keyword>
<evidence type="ECO:0000313" key="5">
    <source>
        <dbReference type="Proteomes" id="UP000480303"/>
    </source>
</evidence>
<keyword evidence="3" id="KW-1133">Transmembrane helix</keyword>
<keyword evidence="5" id="KW-1185">Reference proteome</keyword>
<comment type="caution">
    <text evidence="4">The sequence shown here is derived from an EMBL/GenBank/DDBJ whole genome shotgun (WGS) entry which is preliminary data.</text>
</comment>
<evidence type="ECO:0008006" key="6">
    <source>
        <dbReference type="Google" id="ProtNLM"/>
    </source>
</evidence>
<reference evidence="4 5" key="1">
    <citation type="submission" date="2020-02" db="EMBL/GenBank/DDBJ databases">
        <title>Draft genome sequence of Lactococcus sp. Hs30E4-3.</title>
        <authorList>
            <person name="Noda S."/>
            <person name="Yuki M."/>
            <person name="Ohkuma M."/>
        </authorList>
    </citation>
    <scope>NUCLEOTIDE SEQUENCE [LARGE SCALE GENOMIC DNA]</scope>
    <source>
        <strain evidence="4 5">Hs30E4-3</strain>
    </source>
</reference>
<dbReference type="InterPro" id="IPR023365">
    <property type="entry name" value="Sortase_dom-sf"/>
</dbReference>
<dbReference type="RefSeq" id="WP_172208637.1">
    <property type="nucleotide sequence ID" value="NZ_BLLI01000027.1"/>
</dbReference>
<organism evidence="4 5">
    <name type="scientific">Pseudolactococcus hodotermopsidis</name>
    <dbReference type="NCBI Taxonomy" id="2709157"/>
    <lineage>
        <taxon>Bacteria</taxon>
        <taxon>Bacillati</taxon>
        <taxon>Bacillota</taxon>
        <taxon>Bacilli</taxon>
        <taxon>Lactobacillales</taxon>
        <taxon>Streptococcaceae</taxon>
        <taxon>Pseudolactococcus</taxon>
    </lineage>
</organism>
<feature type="transmembrane region" description="Helical" evidence="3">
    <location>
        <begin position="71"/>
        <end position="94"/>
    </location>
</feature>
<dbReference type="SUPFAM" id="SSF63817">
    <property type="entry name" value="Sortase"/>
    <property type="match status" value="1"/>
</dbReference>
<evidence type="ECO:0000256" key="1">
    <source>
        <dbReference type="ARBA" id="ARBA00022801"/>
    </source>
</evidence>
<dbReference type="InterPro" id="IPR005754">
    <property type="entry name" value="Sortase"/>
</dbReference>
<dbReference type="Proteomes" id="UP000480303">
    <property type="component" value="Unassembled WGS sequence"/>
</dbReference>
<evidence type="ECO:0000256" key="2">
    <source>
        <dbReference type="PIRSR" id="PIRSR605754-1"/>
    </source>
</evidence>
<dbReference type="Pfam" id="PF04203">
    <property type="entry name" value="Sortase"/>
    <property type="match status" value="1"/>
</dbReference>